<comment type="caution">
    <text evidence="3">The sequence shown here is derived from an EMBL/GenBank/DDBJ whole genome shotgun (WGS) entry which is preliminary data.</text>
</comment>
<dbReference type="Pfam" id="PF02464">
    <property type="entry name" value="CinA"/>
    <property type="match status" value="1"/>
</dbReference>
<dbReference type="NCBIfam" id="TIGR00199">
    <property type="entry name" value="PncC_domain"/>
    <property type="match status" value="1"/>
</dbReference>
<gene>
    <name evidence="3" type="ORF">ABID46_001769</name>
</gene>
<evidence type="ECO:0000259" key="2">
    <source>
        <dbReference type="SMART" id="SM00852"/>
    </source>
</evidence>
<dbReference type="InterPro" id="IPR041424">
    <property type="entry name" value="CinA_KH"/>
</dbReference>
<dbReference type="PANTHER" id="PTHR13939">
    <property type="entry name" value="NICOTINAMIDE-NUCLEOTIDE AMIDOHYDROLASE PNCC"/>
    <property type="match status" value="1"/>
</dbReference>
<dbReference type="CDD" id="cd00885">
    <property type="entry name" value="cinA"/>
    <property type="match status" value="1"/>
</dbReference>
<accession>A0ABV2LXC8</accession>
<evidence type="ECO:0000313" key="3">
    <source>
        <dbReference type="EMBL" id="MET3732182.1"/>
    </source>
</evidence>
<proteinExistence type="inferred from homology"/>
<name>A0ABV2LXC8_9FLAO</name>
<sequence length="416" mass="46454">MKVRLITIGDEILIGQIVDTNSAYIAQHLNKIGLEVDEILSIKDDFQTIVETFERISKESDIIITTGGLGPTKDDKTKHALCEFLQTELVMDEAVLNFLEERYQKLNRPLNELNRNQALLPKGSIALPNPLGTAPGIWTEFDGKLIINLQGVPFEMKNLLKTEVIPRLQQKFSLPFVIHRFLSVSHFPESELAITLNDWEDHLPNNISVAYLPERSKVKLRLTGKGENKEQIKAQLEQEVQKLIPLLGERLDSTTKDSIAVILGDLLRELKLTISTAESCTGGEIASMLTSVSGSSEYFYGSVVSYATEVKKNVLNVSEKTIETHTVVSEEVAKEMAEGVRNLLKTELSVSTTGVAGPAKGEDGKEVGTVWVAFGNQEIVQTKSYFFPYLEREDFIAQVARLALQNVFEFVKEHYS</sequence>
<dbReference type="InterPro" id="IPR050101">
    <property type="entry name" value="CinA"/>
</dbReference>
<dbReference type="PIRSF" id="PIRSF006728">
    <property type="entry name" value="CinA"/>
    <property type="match status" value="1"/>
</dbReference>
<dbReference type="SUPFAM" id="SSF53218">
    <property type="entry name" value="Molybdenum cofactor biosynthesis proteins"/>
    <property type="match status" value="1"/>
</dbReference>
<dbReference type="Gene3D" id="3.40.980.10">
    <property type="entry name" value="MoaB/Mog-like domain"/>
    <property type="match status" value="1"/>
</dbReference>
<keyword evidence="4" id="KW-1185">Reference proteome</keyword>
<dbReference type="InterPro" id="IPR008135">
    <property type="entry name" value="Competence-induced_CinA"/>
</dbReference>
<dbReference type="InterPro" id="IPR036425">
    <property type="entry name" value="MoaB/Mog-like_dom_sf"/>
</dbReference>
<keyword evidence="3" id="KW-0378">Hydrolase</keyword>
<dbReference type="Pfam" id="PF18146">
    <property type="entry name" value="CinA_KH"/>
    <property type="match status" value="1"/>
</dbReference>
<dbReference type="SMART" id="SM00852">
    <property type="entry name" value="MoCF_biosynth"/>
    <property type="match status" value="1"/>
</dbReference>
<evidence type="ECO:0000256" key="1">
    <source>
        <dbReference type="HAMAP-Rule" id="MF_00226"/>
    </source>
</evidence>
<protein>
    <recommendedName>
        <fullName evidence="1">CinA-like protein</fullName>
    </recommendedName>
</protein>
<dbReference type="NCBIfam" id="TIGR00177">
    <property type="entry name" value="molyb_syn"/>
    <property type="match status" value="1"/>
</dbReference>
<reference evidence="3 4" key="1">
    <citation type="submission" date="2024-06" db="EMBL/GenBank/DDBJ databases">
        <title>Genomic Encyclopedia of Type Strains, Phase IV (KMG-IV): sequencing the most valuable type-strain genomes for metagenomic binning, comparative biology and taxonomic classification.</title>
        <authorList>
            <person name="Goeker M."/>
        </authorList>
    </citation>
    <scope>NUCLEOTIDE SEQUENCE [LARGE SCALE GENOMIC DNA]</scope>
    <source>
        <strain evidence="3 4">DSM 29388</strain>
    </source>
</reference>
<evidence type="ECO:0000313" key="4">
    <source>
        <dbReference type="Proteomes" id="UP001549146"/>
    </source>
</evidence>
<dbReference type="GO" id="GO:0019159">
    <property type="term" value="F:nicotinamide-nucleotide amidase activity"/>
    <property type="evidence" value="ECO:0007669"/>
    <property type="project" value="UniProtKB-EC"/>
</dbReference>
<dbReference type="InterPro" id="IPR001453">
    <property type="entry name" value="MoaB/Mog_dom"/>
</dbReference>
<organism evidence="3 4">
    <name type="scientific">Moheibacter stercoris</name>
    <dbReference type="NCBI Taxonomy" id="1628251"/>
    <lineage>
        <taxon>Bacteria</taxon>
        <taxon>Pseudomonadati</taxon>
        <taxon>Bacteroidota</taxon>
        <taxon>Flavobacteriia</taxon>
        <taxon>Flavobacteriales</taxon>
        <taxon>Weeksellaceae</taxon>
        <taxon>Moheibacter</taxon>
    </lineage>
</organism>
<comment type="similarity">
    <text evidence="1">Belongs to the CinA family.</text>
</comment>
<dbReference type="HAMAP" id="MF_00226_B">
    <property type="entry name" value="CinA_B"/>
    <property type="match status" value="1"/>
</dbReference>
<dbReference type="RefSeq" id="WP_354509154.1">
    <property type="nucleotide sequence ID" value="NZ_JBEPMO010000009.1"/>
</dbReference>
<dbReference type="SUPFAM" id="SSF142433">
    <property type="entry name" value="CinA-like"/>
    <property type="match status" value="1"/>
</dbReference>
<dbReference type="EMBL" id="JBEPMO010000009">
    <property type="protein sequence ID" value="MET3732182.1"/>
    <property type="molecule type" value="Genomic_DNA"/>
</dbReference>
<dbReference type="InterPro" id="IPR008136">
    <property type="entry name" value="CinA_C"/>
</dbReference>
<dbReference type="Pfam" id="PF00994">
    <property type="entry name" value="MoCF_biosynth"/>
    <property type="match status" value="1"/>
</dbReference>
<dbReference type="Proteomes" id="UP001549146">
    <property type="component" value="Unassembled WGS sequence"/>
</dbReference>
<dbReference type="InterPro" id="IPR036653">
    <property type="entry name" value="CinA-like_C"/>
</dbReference>
<feature type="domain" description="MoaB/Mog" evidence="2">
    <location>
        <begin position="4"/>
        <end position="171"/>
    </location>
</feature>
<dbReference type="Gene3D" id="3.90.950.20">
    <property type="entry name" value="CinA-like"/>
    <property type="match status" value="1"/>
</dbReference>
<dbReference type="NCBIfam" id="TIGR00200">
    <property type="entry name" value="cinA_nterm"/>
    <property type="match status" value="1"/>
</dbReference>
<dbReference type="PANTHER" id="PTHR13939:SF0">
    <property type="entry name" value="NMN AMIDOHYDROLASE-LIKE PROTEIN YFAY"/>
    <property type="match status" value="1"/>
</dbReference>